<proteinExistence type="predicted"/>
<dbReference type="AlphaFoldDB" id="A0A834GVM3"/>
<protein>
    <submittedName>
        <fullName evidence="1">Uncharacterized protein</fullName>
    </submittedName>
</protein>
<name>A0A834GVM3_RHOSS</name>
<comment type="caution">
    <text evidence="1">The sequence shown here is derived from an EMBL/GenBank/DDBJ whole genome shotgun (WGS) entry which is preliminary data.</text>
</comment>
<evidence type="ECO:0000313" key="2">
    <source>
        <dbReference type="Proteomes" id="UP000626092"/>
    </source>
</evidence>
<reference evidence="1" key="1">
    <citation type="submission" date="2019-11" db="EMBL/GenBank/DDBJ databases">
        <authorList>
            <person name="Liu Y."/>
            <person name="Hou J."/>
            <person name="Li T.-Q."/>
            <person name="Guan C.-H."/>
            <person name="Wu X."/>
            <person name="Wu H.-Z."/>
            <person name="Ling F."/>
            <person name="Zhang R."/>
            <person name="Shi X.-G."/>
            <person name="Ren J.-P."/>
            <person name="Chen E.-F."/>
            <person name="Sun J.-M."/>
        </authorList>
    </citation>
    <scope>NUCLEOTIDE SEQUENCE</scope>
    <source>
        <strain evidence="1">Adult_tree_wgs_1</strain>
        <tissue evidence="1">Leaves</tissue>
    </source>
</reference>
<sequence>MRLMPKRLGVILPSWIVSSAFSKSLMKFVDYRKLEFHCKSGSLKQPMAYQLKKAEVMVSLGVRFSPRSEPSSFLPLFLGIVPASTVVLDIYWKEIDVDSDWATPNERYDGVEEGYESSRDEISSVSSYNPTKENLHTAFGSLLSLQSSVGRFSNPDASYLKE</sequence>
<evidence type="ECO:0000313" key="1">
    <source>
        <dbReference type="EMBL" id="KAF7141065.1"/>
    </source>
</evidence>
<keyword evidence="2" id="KW-1185">Reference proteome</keyword>
<gene>
    <name evidence="1" type="ORF">RHSIM_Rhsim06G0125600</name>
</gene>
<organism evidence="1 2">
    <name type="scientific">Rhododendron simsii</name>
    <name type="common">Sims's rhododendron</name>
    <dbReference type="NCBI Taxonomy" id="118357"/>
    <lineage>
        <taxon>Eukaryota</taxon>
        <taxon>Viridiplantae</taxon>
        <taxon>Streptophyta</taxon>
        <taxon>Embryophyta</taxon>
        <taxon>Tracheophyta</taxon>
        <taxon>Spermatophyta</taxon>
        <taxon>Magnoliopsida</taxon>
        <taxon>eudicotyledons</taxon>
        <taxon>Gunneridae</taxon>
        <taxon>Pentapetalae</taxon>
        <taxon>asterids</taxon>
        <taxon>Ericales</taxon>
        <taxon>Ericaceae</taxon>
        <taxon>Ericoideae</taxon>
        <taxon>Rhodoreae</taxon>
        <taxon>Rhododendron</taxon>
    </lineage>
</organism>
<accession>A0A834GVM3</accession>
<dbReference type="OrthoDB" id="1918at2759"/>
<dbReference type="EMBL" id="WJXA01000006">
    <property type="protein sequence ID" value="KAF7141065.1"/>
    <property type="molecule type" value="Genomic_DNA"/>
</dbReference>
<dbReference type="Proteomes" id="UP000626092">
    <property type="component" value="Unassembled WGS sequence"/>
</dbReference>